<dbReference type="InterPro" id="IPR036291">
    <property type="entry name" value="NAD(P)-bd_dom_sf"/>
</dbReference>
<sequence length="323" mass="34811">MSHVSWGVLGAAQFARNFMAPALHLAPGGKLAALATRSADKADGFRAIAPDLTVHDSYDALLADPAIDAVYIPLPNTMHVDWTLKTLAAGKHVLTEKPISMQAEEIDQLIAARDDSGLLAAEAYMIVHHPQWQFARDQIKAGAIGDLVHVSGMFCFDNPDPDNIRNKANTGGGALRDIGCYVMGGARFATGKEPGEIRSAIRWENGYDVFSQIDAQFPGFTYHAVVSTRLSPAQEMVFYGRSGTLRLTTPFNAQVFGEAKVEVQRGGAETQVHRFGGARQYELQVAAFNASVLTGAAYPCPLEFSKGTQAAIDQVFANARTLD</sequence>
<dbReference type="Pfam" id="PF22725">
    <property type="entry name" value="GFO_IDH_MocA_C3"/>
    <property type="match status" value="1"/>
</dbReference>
<proteinExistence type="inferred from homology"/>
<dbReference type="PANTHER" id="PTHR22604:SF105">
    <property type="entry name" value="TRANS-1,2-DIHYDROBENZENE-1,2-DIOL DEHYDROGENASE"/>
    <property type="match status" value="1"/>
</dbReference>
<organism evidence="5 6">
    <name type="scientific">Meridianimarinicoccus marinus</name>
    <dbReference type="NCBI Taxonomy" id="3231483"/>
    <lineage>
        <taxon>Bacteria</taxon>
        <taxon>Pseudomonadati</taxon>
        <taxon>Pseudomonadota</taxon>
        <taxon>Alphaproteobacteria</taxon>
        <taxon>Rhodobacterales</taxon>
        <taxon>Paracoccaceae</taxon>
        <taxon>Meridianimarinicoccus</taxon>
    </lineage>
</organism>
<dbReference type="Gene3D" id="3.30.360.10">
    <property type="entry name" value="Dihydrodipicolinate Reductase, domain 2"/>
    <property type="match status" value="1"/>
</dbReference>
<evidence type="ECO:0000256" key="2">
    <source>
        <dbReference type="ARBA" id="ARBA00023002"/>
    </source>
</evidence>
<keyword evidence="2" id="KW-0560">Oxidoreductase</keyword>
<name>A0ABV3LAK9_9RHOB</name>
<feature type="domain" description="GFO/IDH/MocA-like oxidoreductase" evidence="4">
    <location>
        <begin position="133"/>
        <end position="246"/>
    </location>
</feature>
<keyword evidence="6" id="KW-1185">Reference proteome</keyword>
<dbReference type="InterPro" id="IPR000683">
    <property type="entry name" value="Gfo/Idh/MocA-like_OxRdtase_N"/>
</dbReference>
<dbReference type="Pfam" id="PF01408">
    <property type="entry name" value="GFO_IDH_MocA"/>
    <property type="match status" value="1"/>
</dbReference>
<dbReference type="EMBL" id="JBFBVU010000033">
    <property type="protein sequence ID" value="MEV8468601.1"/>
    <property type="molecule type" value="Genomic_DNA"/>
</dbReference>
<evidence type="ECO:0000313" key="6">
    <source>
        <dbReference type="Proteomes" id="UP001553161"/>
    </source>
</evidence>
<comment type="caution">
    <text evidence="5">The sequence shown here is derived from an EMBL/GenBank/DDBJ whole genome shotgun (WGS) entry which is preliminary data.</text>
</comment>
<dbReference type="Gene3D" id="3.40.50.720">
    <property type="entry name" value="NAD(P)-binding Rossmann-like Domain"/>
    <property type="match status" value="1"/>
</dbReference>
<dbReference type="SUPFAM" id="SSF51735">
    <property type="entry name" value="NAD(P)-binding Rossmann-fold domains"/>
    <property type="match status" value="1"/>
</dbReference>
<dbReference type="PANTHER" id="PTHR22604">
    <property type="entry name" value="OXIDOREDUCTASES"/>
    <property type="match status" value="1"/>
</dbReference>
<evidence type="ECO:0000313" key="5">
    <source>
        <dbReference type="EMBL" id="MEV8468601.1"/>
    </source>
</evidence>
<evidence type="ECO:0000259" key="4">
    <source>
        <dbReference type="Pfam" id="PF22725"/>
    </source>
</evidence>
<dbReference type="Proteomes" id="UP001553161">
    <property type="component" value="Unassembled WGS sequence"/>
</dbReference>
<evidence type="ECO:0000259" key="3">
    <source>
        <dbReference type="Pfam" id="PF01408"/>
    </source>
</evidence>
<feature type="domain" description="Gfo/Idh/MocA-like oxidoreductase N-terminal" evidence="3">
    <location>
        <begin position="5"/>
        <end position="119"/>
    </location>
</feature>
<dbReference type="InterPro" id="IPR055170">
    <property type="entry name" value="GFO_IDH_MocA-like_dom"/>
</dbReference>
<dbReference type="RefSeq" id="WP_366194556.1">
    <property type="nucleotide sequence ID" value="NZ_JBFBVU010000033.1"/>
</dbReference>
<dbReference type="SUPFAM" id="SSF55347">
    <property type="entry name" value="Glyceraldehyde-3-phosphate dehydrogenase-like, C-terminal domain"/>
    <property type="match status" value="1"/>
</dbReference>
<accession>A0ABV3LAK9</accession>
<dbReference type="InterPro" id="IPR050984">
    <property type="entry name" value="Gfo/Idh/MocA_domain"/>
</dbReference>
<reference evidence="5 6" key="1">
    <citation type="submission" date="2024-07" db="EMBL/GenBank/DDBJ databases">
        <authorList>
            <person name="Kang M."/>
        </authorList>
    </citation>
    <scope>NUCLEOTIDE SEQUENCE [LARGE SCALE GENOMIC DNA]</scope>
    <source>
        <strain evidence="5 6">DFM31</strain>
    </source>
</reference>
<comment type="similarity">
    <text evidence="1">Belongs to the Gfo/Idh/MocA family.</text>
</comment>
<protein>
    <submittedName>
        <fullName evidence="5">Gfo/Idh/MocA family oxidoreductase</fullName>
    </submittedName>
</protein>
<gene>
    <name evidence="5" type="ORF">AB0T83_17655</name>
</gene>
<evidence type="ECO:0000256" key="1">
    <source>
        <dbReference type="ARBA" id="ARBA00010928"/>
    </source>
</evidence>